<organism evidence="1 2">
    <name type="scientific">Kistimonas scapharcae</name>
    <dbReference type="NCBI Taxonomy" id="1036133"/>
    <lineage>
        <taxon>Bacteria</taxon>
        <taxon>Pseudomonadati</taxon>
        <taxon>Pseudomonadota</taxon>
        <taxon>Gammaproteobacteria</taxon>
        <taxon>Oceanospirillales</taxon>
        <taxon>Endozoicomonadaceae</taxon>
        <taxon>Kistimonas</taxon>
    </lineage>
</organism>
<accession>A0ABP8V8Q2</accession>
<proteinExistence type="predicted"/>
<dbReference type="Proteomes" id="UP001500604">
    <property type="component" value="Unassembled WGS sequence"/>
</dbReference>
<reference evidence="2" key="1">
    <citation type="journal article" date="2019" name="Int. J. Syst. Evol. Microbiol.">
        <title>The Global Catalogue of Microorganisms (GCM) 10K type strain sequencing project: providing services to taxonomists for standard genome sequencing and annotation.</title>
        <authorList>
            <consortium name="The Broad Institute Genomics Platform"/>
            <consortium name="The Broad Institute Genome Sequencing Center for Infectious Disease"/>
            <person name="Wu L."/>
            <person name="Ma J."/>
        </authorList>
    </citation>
    <scope>NUCLEOTIDE SEQUENCE [LARGE SCALE GENOMIC DNA]</scope>
    <source>
        <strain evidence="2">JCM 17805</strain>
    </source>
</reference>
<evidence type="ECO:0000313" key="2">
    <source>
        <dbReference type="Proteomes" id="UP001500604"/>
    </source>
</evidence>
<gene>
    <name evidence="1" type="ORF">GCM10023116_36310</name>
</gene>
<name>A0ABP8V8Q2_9GAMM</name>
<comment type="caution">
    <text evidence="1">The sequence shown here is derived from an EMBL/GenBank/DDBJ whole genome shotgun (WGS) entry which is preliminary data.</text>
</comment>
<protein>
    <submittedName>
        <fullName evidence="1">Uncharacterized protein</fullName>
    </submittedName>
</protein>
<evidence type="ECO:0000313" key="1">
    <source>
        <dbReference type="EMBL" id="GAA4651347.1"/>
    </source>
</evidence>
<dbReference type="EMBL" id="BAABFL010000449">
    <property type="protein sequence ID" value="GAA4651347.1"/>
    <property type="molecule type" value="Genomic_DNA"/>
</dbReference>
<sequence>MKDSKGVARAAAIMDITRLRMAMPLGMMTELTRLRPKHTLTAVNLLQHLKVRALREMIVALAVVAATVVPQIVVAKAVRGQAPAAVRA</sequence>
<keyword evidence="2" id="KW-1185">Reference proteome</keyword>